<proteinExistence type="predicted"/>
<dbReference type="AlphaFoldDB" id="A0A1I5CYC0"/>
<evidence type="ECO:0000313" key="2">
    <source>
        <dbReference type="Proteomes" id="UP000198806"/>
    </source>
</evidence>
<protein>
    <submittedName>
        <fullName evidence="1">Competence protein ComFB</fullName>
    </submittedName>
</protein>
<organism evidence="1 2">
    <name type="scientific">Anaerocolumna aminovalerica</name>
    <dbReference type="NCBI Taxonomy" id="1527"/>
    <lineage>
        <taxon>Bacteria</taxon>
        <taxon>Bacillati</taxon>
        <taxon>Bacillota</taxon>
        <taxon>Clostridia</taxon>
        <taxon>Lachnospirales</taxon>
        <taxon>Lachnospiraceae</taxon>
        <taxon>Anaerocolumna</taxon>
    </lineage>
</organism>
<dbReference type="RefSeq" id="WP_242960840.1">
    <property type="nucleotide sequence ID" value="NZ_BAABFM010000079.1"/>
</dbReference>
<gene>
    <name evidence="1" type="ORF">SAMN04489757_104115</name>
</gene>
<dbReference type="InterPro" id="IPR019657">
    <property type="entry name" value="ComFB"/>
</dbReference>
<evidence type="ECO:0000313" key="1">
    <source>
        <dbReference type="EMBL" id="SFN91949.1"/>
    </source>
</evidence>
<keyword evidence="2" id="KW-1185">Reference proteome</keyword>
<sequence length="101" mass="11859">MSRFKEQQKGKNMNTYHNVMETLVLQMLDEMWDTLDCCKCEKCKMDIIACTLNQLHPKYVVTKEGELYARLCELNNEHEIEIVIALTKAIKVVKDNPKHDE</sequence>
<name>A0A1I5CYC0_9FIRM</name>
<dbReference type="Proteomes" id="UP000198806">
    <property type="component" value="Unassembled WGS sequence"/>
</dbReference>
<accession>A0A1I5CYC0</accession>
<dbReference type="EMBL" id="FOWD01000004">
    <property type="protein sequence ID" value="SFN91949.1"/>
    <property type="molecule type" value="Genomic_DNA"/>
</dbReference>
<reference evidence="1 2" key="1">
    <citation type="submission" date="2016-10" db="EMBL/GenBank/DDBJ databases">
        <authorList>
            <person name="de Groot N.N."/>
        </authorList>
    </citation>
    <scope>NUCLEOTIDE SEQUENCE [LARGE SCALE GENOMIC DNA]</scope>
    <source>
        <strain evidence="1 2">DSM 1283</strain>
    </source>
</reference>
<dbReference type="STRING" id="1527.SAMN04489757_104115"/>
<dbReference type="Pfam" id="PF10719">
    <property type="entry name" value="ComFB"/>
    <property type="match status" value="1"/>
</dbReference>